<accession>A7H4I5</accession>
<organism evidence="1 2">
    <name type="scientific">Campylobacter jejuni subsp. doylei (strain ATCC BAA-1458 / RM4099 / 269.97)</name>
    <dbReference type="NCBI Taxonomy" id="360109"/>
    <lineage>
        <taxon>Bacteria</taxon>
        <taxon>Pseudomonadati</taxon>
        <taxon>Campylobacterota</taxon>
        <taxon>Epsilonproteobacteria</taxon>
        <taxon>Campylobacterales</taxon>
        <taxon>Campylobacteraceae</taxon>
        <taxon>Campylobacter</taxon>
    </lineage>
</organism>
<proteinExistence type="predicted"/>
<reference evidence="2" key="1">
    <citation type="submission" date="2007-07" db="EMBL/GenBank/DDBJ databases">
        <title>Complete genome sequence of Campylobacter jejuni subsp doylei 269.97 isolated from human blood.</title>
        <authorList>
            <person name="Fouts D.E."/>
            <person name="Mongodin E.F."/>
            <person name="Puiu D."/>
            <person name="Sebastian Y."/>
            <person name="Miller W.G."/>
            <person name="Mandrell R.E."/>
            <person name="Lastovica A.J."/>
            <person name="Nelson K.E."/>
        </authorList>
    </citation>
    <scope>NUCLEOTIDE SEQUENCE [LARGE SCALE GENOMIC DNA]</scope>
    <source>
        <strain evidence="2">ATCC BAA-1458 / RM4099 / 269.97</strain>
    </source>
</reference>
<sequence>MLVEIPTSPPKPNFPCKFRIFNPLFTKNLINYTKKFRIER</sequence>
<gene>
    <name evidence="1" type="ordered locus">JJD26997_1373</name>
</gene>
<dbReference type="EMBL" id="CP000768">
    <property type="protein sequence ID" value="ABS44404.1"/>
    <property type="molecule type" value="Genomic_DNA"/>
</dbReference>
<dbReference type="AlphaFoldDB" id="A7H4I5"/>
<protein>
    <submittedName>
        <fullName evidence="1">Uncharacterized protein</fullName>
    </submittedName>
</protein>
<dbReference type="HOGENOM" id="CLU_3286445_0_0_7"/>
<evidence type="ECO:0000313" key="1">
    <source>
        <dbReference type="EMBL" id="ABS44404.1"/>
    </source>
</evidence>
<name>A7H4I5_CAMJD</name>
<dbReference type="Proteomes" id="UP000002302">
    <property type="component" value="Chromosome"/>
</dbReference>
<dbReference type="KEGG" id="cjd:JJD26997_1373"/>
<evidence type="ECO:0000313" key="2">
    <source>
        <dbReference type="Proteomes" id="UP000002302"/>
    </source>
</evidence>